<dbReference type="EMBL" id="KQ435890">
    <property type="protein sequence ID" value="KOX69459.1"/>
    <property type="molecule type" value="Genomic_DNA"/>
</dbReference>
<organism evidence="1 2">
    <name type="scientific">Melipona quadrifasciata</name>
    <dbReference type="NCBI Taxonomy" id="166423"/>
    <lineage>
        <taxon>Eukaryota</taxon>
        <taxon>Metazoa</taxon>
        <taxon>Ecdysozoa</taxon>
        <taxon>Arthropoda</taxon>
        <taxon>Hexapoda</taxon>
        <taxon>Insecta</taxon>
        <taxon>Pterygota</taxon>
        <taxon>Neoptera</taxon>
        <taxon>Endopterygota</taxon>
        <taxon>Hymenoptera</taxon>
        <taxon>Apocrita</taxon>
        <taxon>Aculeata</taxon>
        <taxon>Apoidea</taxon>
        <taxon>Anthophila</taxon>
        <taxon>Apidae</taxon>
        <taxon>Melipona</taxon>
    </lineage>
</organism>
<accession>A0A0M8ZTZ1</accession>
<name>A0A0M8ZTZ1_9HYME</name>
<dbReference type="Proteomes" id="UP000053105">
    <property type="component" value="Unassembled WGS sequence"/>
</dbReference>
<evidence type="ECO:0000313" key="2">
    <source>
        <dbReference type="Proteomes" id="UP000053105"/>
    </source>
</evidence>
<keyword evidence="2" id="KW-1185">Reference proteome</keyword>
<gene>
    <name evidence="1" type="ORF">WN51_06640</name>
</gene>
<sequence length="257" mass="29423">MWGMKDEKDAWKDEWKEKQDTQTRFLEYSTLQRNSRCHGTRLYLWDRSLTLRGRIHAEAKYSAKATVFSKASIRCYFHPGGSEREGCFCFEVASRSVVLKSCLGSRLRVSKRLVRDIVAWIMFEKCCARFVIPEAMFCIPITFRYEEQIWSGCIDISRQEAITTEAKTLAMSGPTLNAKAFFMTNPIPCDIEETESTPEDFPLQLLQLTNFCTTTLPPSSSAKTQIFNHIRSIPSNCPQNAIFSLNNSKSLRITGSH</sequence>
<reference evidence="1 2" key="1">
    <citation type="submission" date="2015-07" db="EMBL/GenBank/DDBJ databases">
        <title>The genome of Melipona quadrifasciata.</title>
        <authorList>
            <person name="Pan H."/>
            <person name="Kapheim K."/>
        </authorList>
    </citation>
    <scope>NUCLEOTIDE SEQUENCE [LARGE SCALE GENOMIC DNA]</scope>
    <source>
        <strain evidence="1">0111107301</strain>
        <tissue evidence="1">Whole body</tissue>
    </source>
</reference>
<evidence type="ECO:0000313" key="1">
    <source>
        <dbReference type="EMBL" id="KOX69459.1"/>
    </source>
</evidence>
<proteinExistence type="predicted"/>
<protein>
    <submittedName>
        <fullName evidence="1">Uncharacterized protein</fullName>
    </submittedName>
</protein>
<dbReference type="AlphaFoldDB" id="A0A0M8ZTZ1"/>